<keyword evidence="2" id="KW-0812">Transmembrane</keyword>
<evidence type="ECO:0000313" key="4">
    <source>
        <dbReference type="Proteomes" id="UP001595712"/>
    </source>
</evidence>
<feature type="transmembrane region" description="Helical" evidence="2">
    <location>
        <begin position="166"/>
        <end position="187"/>
    </location>
</feature>
<dbReference type="RefSeq" id="WP_387979193.1">
    <property type="nucleotide sequence ID" value="NZ_JBHRWO010000021.1"/>
</dbReference>
<evidence type="ECO:0000256" key="2">
    <source>
        <dbReference type="SAM" id="Phobius"/>
    </source>
</evidence>
<reference evidence="4" key="1">
    <citation type="journal article" date="2019" name="Int. J. Syst. Evol. Microbiol.">
        <title>The Global Catalogue of Microorganisms (GCM) 10K type strain sequencing project: providing services to taxonomists for standard genome sequencing and annotation.</title>
        <authorList>
            <consortium name="The Broad Institute Genomics Platform"/>
            <consortium name="The Broad Institute Genome Sequencing Center for Infectious Disease"/>
            <person name="Wu L."/>
            <person name="Ma J."/>
        </authorList>
    </citation>
    <scope>NUCLEOTIDE SEQUENCE [LARGE SCALE GENOMIC DNA]</scope>
    <source>
        <strain evidence="4">CGMCC 4.7396</strain>
    </source>
</reference>
<name>A0ABV7Q6B0_9ACTN</name>
<feature type="compositionally biased region" description="Low complexity" evidence="1">
    <location>
        <begin position="221"/>
        <end position="233"/>
    </location>
</feature>
<sequence>MTQYESKTKGRKQHEPGLELSIGQVLAATGATVLGAVLAKLLGLWGTLAGTAVLSVCSSIGAVLILRAIRSTGEKIKEQITALAPIARGKASAASVETSTATVESSTVVNGKVESVTATAKIPDTEQLRALNADTVVLADTDEIVVPADPAPEGHITKTSSRKRTLVAILISSVLVFGITIGTLYLLGTFTGDPERFISDNPQMIVNEVPVETDTAEDATSEAPGESAPPSESATEETPSESTSPTESATSETPSEAPSTDTSSGGSEETVSPTPEDEAVTESPSAE</sequence>
<feature type="region of interest" description="Disordered" evidence="1">
    <location>
        <begin position="213"/>
        <end position="287"/>
    </location>
</feature>
<keyword evidence="4" id="KW-1185">Reference proteome</keyword>
<feature type="compositionally biased region" description="Low complexity" evidence="1">
    <location>
        <begin position="240"/>
        <end position="274"/>
    </location>
</feature>
<evidence type="ECO:0000313" key="3">
    <source>
        <dbReference type="EMBL" id="MFC3494970.1"/>
    </source>
</evidence>
<feature type="transmembrane region" description="Helical" evidence="2">
    <location>
        <begin position="48"/>
        <end position="69"/>
    </location>
</feature>
<accession>A0ABV7Q6B0</accession>
<dbReference type="EMBL" id="JBHRWO010000021">
    <property type="protein sequence ID" value="MFC3494970.1"/>
    <property type="molecule type" value="Genomic_DNA"/>
</dbReference>
<organism evidence="3 4">
    <name type="scientific">Glycomyces rhizosphaerae</name>
    <dbReference type="NCBI Taxonomy" id="2054422"/>
    <lineage>
        <taxon>Bacteria</taxon>
        <taxon>Bacillati</taxon>
        <taxon>Actinomycetota</taxon>
        <taxon>Actinomycetes</taxon>
        <taxon>Glycomycetales</taxon>
        <taxon>Glycomycetaceae</taxon>
        <taxon>Glycomyces</taxon>
    </lineage>
</organism>
<dbReference type="Proteomes" id="UP001595712">
    <property type="component" value="Unassembled WGS sequence"/>
</dbReference>
<feature type="transmembrane region" description="Helical" evidence="2">
    <location>
        <begin position="20"/>
        <end position="42"/>
    </location>
</feature>
<gene>
    <name evidence="3" type="ORF">ACFO8M_21000</name>
</gene>
<protein>
    <submittedName>
        <fullName evidence="3">Uncharacterized protein</fullName>
    </submittedName>
</protein>
<keyword evidence="2" id="KW-1133">Transmembrane helix</keyword>
<comment type="caution">
    <text evidence="3">The sequence shown here is derived from an EMBL/GenBank/DDBJ whole genome shotgun (WGS) entry which is preliminary data.</text>
</comment>
<evidence type="ECO:0000256" key="1">
    <source>
        <dbReference type="SAM" id="MobiDB-lite"/>
    </source>
</evidence>
<keyword evidence="2" id="KW-0472">Membrane</keyword>
<proteinExistence type="predicted"/>